<dbReference type="GeneID" id="25395287"/>
<gene>
    <name evidence="3" type="ordered locus">Ferp_0565</name>
</gene>
<name>D3S3A5_FERPA</name>
<dbReference type="eggNOG" id="arCOG08231">
    <property type="taxonomic scope" value="Archaea"/>
</dbReference>
<evidence type="ECO:0000259" key="2">
    <source>
        <dbReference type="PROSITE" id="PS51841"/>
    </source>
</evidence>
<reference evidence="4" key="1">
    <citation type="submission" date="2010-02" db="EMBL/GenBank/DDBJ databases">
        <title>Complete sequence of Ferroglobus placidus DSM 10642.</title>
        <authorList>
            <consortium name="US DOE Joint Genome Institute"/>
            <person name="Lucas S."/>
            <person name="Copeland A."/>
            <person name="Lapidus A."/>
            <person name="Cheng J.-F."/>
            <person name="Bruce D."/>
            <person name="Goodwin L."/>
            <person name="Pitluck S."/>
            <person name="Saunders E."/>
            <person name="Brettin T."/>
            <person name="Detter J.C."/>
            <person name="Han C."/>
            <person name="Tapia R."/>
            <person name="Larimer F."/>
            <person name="Land M."/>
            <person name="Hauser L."/>
            <person name="Kyrpides N."/>
            <person name="Ivanova N."/>
            <person name="Holmes D."/>
            <person name="Lovley D."/>
            <person name="Kyrpides N."/>
            <person name="Anderson I.J."/>
            <person name="Woyke T."/>
        </authorList>
    </citation>
    <scope>NUCLEOTIDE SEQUENCE [LARGE SCALE GENOMIC DNA]</scope>
    <source>
        <strain evidence="4">DSM 10642 / AEDII12DO</strain>
    </source>
</reference>
<feature type="domain" description="LTD" evidence="2">
    <location>
        <begin position="197"/>
        <end position="305"/>
    </location>
</feature>
<dbReference type="SUPFAM" id="SSF74853">
    <property type="entry name" value="Lamin A/C globular tail domain"/>
    <property type="match status" value="1"/>
</dbReference>
<dbReference type="Gene3D" id="2.60.40.1260">
    <property type="entry name" value="Lamin Tail domain"/>
    <property type="match status" value="1"/>
</dbReference>
<proteinExistence type="predicted"/>
<evidence type="ECO:0000313" key="4">
    <source>
        <dbReference type="Proteomes" id="UP000002613"/>
    </source>
</evidence>
<dbReference type="OrthoDB" id="3327at2157"/>
<sequence length="305" mass="33826">MHSCPLLFIACSKRGFFSDPSEFQESRCKVYTSTVQTYKVIYTKYQIMKNSMSMGFRDDGRALSNMLVALILIVVAVLATVGIAAFIPVDIDRVPAFVAKVYSHSDNIVVRHVGGDPVDFRKLNIVIYSPEGDVMYSGNADRDSTNITKQEFYNDGFFESGEQIIIHVSSIPTGVYRLALMVSSGTILEESIYIVGKPMAKIAYVHYDAAGNDWHNLNDEYVVITNKGGAAVNLGGWSLRDEAGHVYTFPDFTLQPSQSVTVHTGCGTDTATDLYWCSWTPVWNNDGDTAYLYDADGNLVDSYSW</sequence>
<keyword evidence="1" id="KW-1133">Transmembrane helix</keyword>
<keyword evidence="4" id="KW-1185">Reference proteome</keyword>
<protein>
    <submittedName>
        <fullName evidence="3">Intermediate filament domain protein</fullName>
    </submittedName>
</protein>
<evidence type="ECO:0000256" key="1">
    <source>
        <dbReference type="SAM" id="Phobius"/>
    </source>
</evidence>
<dbReference type="Proteomes" id="UP000002613">
    <property type="component" value="Chromosome"/>
</dbReference>
<feature type="transmembrane region" description="Helical" evidence="1">
    <location>
        <begin position="62"/>
        <end position="87"/>
    </location>
</feature>
<keyword evidence="1" id="KW-0472">Membrane</keyword>
<dbReference type="Pfam" id="PF00932">
    <property type="entry name" value="LTD"/>
    <property type="match status" value="1"/>
</dbReference>
<organism evidence="3 4">
    <name type="scientific">Ferroglobus placidus (strain DSM 10642 / AEDII12DO)</name>
    <dbReference type="NCBI Taxonomy" id="589924"/>
    <lineage>
        <taxon>Archaea</taxon>
        <taxon>Methanobacteriati</taxon>
        <taxon>Methanobacteriota</taxon>
        <taxon>Archaeoglobi</taxon>
        <taxon>Archaeoglobales</taxon>
        <taxon>Archaeoglobaceae</taxon>
        <taxon>Ferroglobus</taxon>
    </lineage>
</organism>
<dbReference type="STRING" id="589924.Ferp_0565"/>
<keyword evidence="1" id="KW-0812">Transmembrane</keyword>
<dbReference type="HOGENOM" id="CLU_910904_0_0_2"/>
<dbReference type="InterPro" id="IPR036415">
    <property type="entry name" value="Lamin_tail_dom_sf"/>
</dbReference>
<evidence type="ECO:0000313" key="3">
    <source>
        <dbReference type="EMBL" id="ADC64738.1"/>
    </source>
</evidence>
<accession>D3S3A5</accession>
<dbReference type="AlphaFoldDB" id="D3S3A5"/>
<dbReference type="RefSeq" id="WP_012965084.1">
    <property type="nucleotide sequence ID" value="NC_013849.1"/>
</dbReference>
<dbReference type="InterPro" id="IPR001322">
    <property type="entry name" value="Lamin_tail_dom"/>
</dbReference>
<reference evidence="3 4" key="2">
    <citation type="journal article" date="2011" name="Stand. Genomic Sci.">
        <title>Complete genome sequence of Ferroglobus placidus AEDII12DO.</title>
        <authorList>
            <person name="Anderson I."/>
            <person name="Risso C."/>
            <person name="Holmes D."/>
            <person name="Lucas S."/>
            <person name="Copeland A."/>
            <person name="Lapidus A."/>
            <person name="Cheng J.F."/>
            <person name="Bruce D."/>
            <person name="Goodwin L."/>
            <person name="Pitluck S."/>
            <person name="Saunders E."/>
            <person name="Brettin T."/>
            <person name="Detter J.C."/>
            <person name="Han C."/>
            <person name="Tapia R."/>
            <person name="Larimer F."/>
            <person name="Land M."/>
            <person name="Hauser L."/>
            <person name="Woyke T."/>
            <person name="Lovley D."/>
            <person name="Kyrpides N."/>
            <person name="Ivanova N."/>
        </authorList>
    </citation>
    <scope>NUCLEOTIDE SEQUENCE [LARGE SCALE GENOMIC DNA]</scope>
    <source>
        <strain evidence="4">DSM 10642 / AEDII12DO</strain>
    </source>
</reference>
<dbReference type="KEGG" id="fpl:Ferp_0565"/>
<dbReference type="PaxDb" id="589924-Ferp_0565"/>
<dbReference type="EMBL" id="CP001899">
    <property type="protein sequence ID" value="ADC64738.1"/>
    <property type="molecule type" value="Genomic_DNA"/>
</dbReference>
<dbReference type="eggNOG" id="arCOG02420">
    <property type="taxonomic scope" value="Archaea"/>
</dbReference>
<dbReference type="PROSITE" id="PS51841">
    <property type="entry name" value="LTD"/>
    <property type="match status" value="1"/>
</dbReference>